<keyword evidence="5 6" id="KW-0482">Metalloprotease</keyword>
<gene>
    <name evidence="10" type="ORF">AFERRI_10809</name>
    <name evidence="9" type="ORF">AFERRI_80047</name>
</gene>
<keyword evidence="7" id="KW-0472">Membrane</keyword>
<evidence type="ECO:0000256" key="7">
    <source>
        <dbReference type="SAM" id="Phobius"/>
    </source>
</evidence>
<feature type="transmembrane region" description="Helical" evidence="7">
    <location>
        <begin position="247"/>
        <end position="266"/>
    </location>
</feature>
<reference evidence="9" key="2">
    <citation type="submission" date="2014-07" db="EMBL/GenBank/DDBJ databases">
        <title>Initial genome analysis of the psychrotolerant acidophile Acidithiobacillus ferrivorans CF27: insights into iron and sulfur oxidation pathways and into biofilm formation.</title>
        <authorList>
            <person name="Talla E."/>
            <person name="Hedrich S."/>
            <person name="Mangenot S."/>
            <person name="Ji B."/>
            <person name="Johnson D.B."/>
            <person name="Barbe V."/>
            <person name="Bonnefoy V."/>
        </authorList>
    </citation>
    <scope>NUCLEOTIDE SEQUENCE [LARGE SCALE GENOMIC DNA]</scope>
    <source>
        <strain evidence="9">CF27</strain>
    </source>
</reference>
<feature type="transmembrane region" description="Helical" evidence="7">
    <location>
        <begin position="6"/>
        <end position="28"/>
    </location>
</feature>
<protein>
    <recommendedName>
        <fullName evidence="8">Peptidase M48 domain-containing protein</fullName>
    </recommendedName>
</protein>
<dbReference type="EMBL" id="LT841305">
    <property type="protein sequence ID" value="SMH64775.1"/>
    <property type="molecule type" value="Genomic_DNA"/>
</dbReference>
<keyword evidence="11" id="KW-1185">Reference proteome</keyword>
<evidence type="ECO:0000259" key="8">
    <source>
        <dbReference type="Pfam" id="PF01435"/>
    </source>
</evidence>
<dbReference type="AlphaFoldDB" id="A0A060UZM4"/>
<reference evidence="9" key="1">
    <citation type="submission" date="2014-03" db="EMBL/GenBank/DDBJ databases">
        <authorList>
            <person name="Genoscope - CEA"/>
        </authorList>
    </citation>
    <scope>NUCLEOTIDE SEQUENCE [LARGE SCALE GENOMIC DNA]</scope>
    <source>
        <strain evidence="9">CF27</strain>
    </source>
</reference>
<organism evidence="9">
    <name type="scientific">Acidithiobacillus ferrivorans</name>
    <dbReference type="NCBI Taxonomy" id="160808"/>
    <lineage>
        <taxon>Bacteria</taxon>
        <taxon>Pseudomonadati</taxon>
        <taxon>Pseudomonadota</taxon>
        <taxon>Acidithiobacillia</taxon>
        <taxon>Acidithiobacillales</taxon>
        <taxon>Acidithiobacillaceae</taxon>
        <taxon>Acidithiobacillus</taxon>
    </lineage>
</organism>
<evidence type="ECO:0000256" key="3">
    <source>
        <dbReference type="ARBA" id="ARBA00022801"/>
    </source>
</evidence>
<evidence type="ECO:0000313" key="10">
    <source>
        <dbReference type="EMBL" id="SMH64775.1"/>
    </source>
</evidence>
<name>A0A060UZM4_9PROT</name>
<feature type="transmembrane region" description="Helical" evidence="7">
    <location>
        <begin position="222"/>
        <end position="241"/>
    </location>
</feature>
<sequence length="327" mass="36151">MNVIHQYPLIGLWPLVAASLIISVAGLLPAHEMSKHFSTLAKIIIGMSLALGAAEIINFFSATAGNTQLQGVTATQTMSFGGGAGLPWDSFFEIVWNDMSTNVARWAGGIAIIVAGIMFMWGEQASGGSPTNPVSREDWEADLAALVARDLAAPGWRRVFRAIPARLKILPAWWPVHYGAWSYMRYIIISDHLKKDAPPVTRRYVLGHELGHIRHGHTSLNYLYPVLAVIYITSLWFFIYGDHSVQMLAATVMLLMIVSKSSLLWFPTQREFQADDFSARLNGKSATLEGSLWMAHQGRDMSRLRRKRLARLGYTHDSVGATTAKAA</sequence>
<evidence type="ECO:0000256" key="2">
    <source>
        <dbReference type="ARBA" id="ARBA00022723"/>
    </source>
</evidence>
<keyword evidence="4 6" id="KW-0862">Zinc</keyword>
<dbReference type="EMBL" id="CCCS020000078">
    <property type="protein sequence ID" value="CDQ12098.1"/>
    <property type="molecule type" value="Genomic_DNA"/>
</dbReference>
<accession>A0A060UZM4</accession>
<feature type="transmembrane region" description="Helical" evidence="7">
    <location>
        <begin position="40"/>
        <end position="60"/>
    </location>
</feature>
<dbReference type="GO" id="GO:0004222">
    <property type="term" value="F:metalloendopeptidase activity"/>
    <property type="evidence" value="ECO:0007669"/>
    <property type="project" value="InterPro"/>
</dbReference>
<dbReference type="RefSeq" id="WP_035195526.1">
    <property type="nucleotide sequence ID" value="NZ_CCCS020000078.1"/>
</dbReference>
<evidence type="ECO:0000313" key="11">
    <source>
        <dbReference type="Proteomes" id="UP000193925"/>
    </source>
</evidence>
<evidence type="ECO:0000256" key="5">
    <source>
        <dbReference type="ARBA" id="ARBA00023049"/>
    </source>
</evidence>
<feature type="transmembrane region" description="Helical" evidence="7">
    <location>
        <begin position="103"/>
        <end position="121"/>
    </location>
</feature>
<keyword evidence="2" id="KW-0479">Metal-binding</keyword>
<comment type="cofactor">
    <cofactor evidence="6">
        <name>Zn(2+)</name>
        <dbReference type="ChEBI" id="CHEBI:29105"/>
    </cofactor>
    <text evidence="6">Binds 1 zinc ion per subunit.</text>
</comment>
<dbReference type="Pfam" id="PF01435">
    <property type="entry name" value="Peptidase_M48"/>
    <property type="match status" value="1"/>
</dbReference>
<evidence type="ECO:0000256" key="4">
    <source>
        <dbReference type="ARBA" id="ARBA00022833"/>
    </source>
</evidence>
<keyword evidence="1 6" id="KW-0645">Protease</keyword>
<evidence type="ECO:0000256" key="1">
    <source>
        <dbReference type="ARBA" id="ARBA00022670"/>
    </source>
</evidence>
<keyword evidence="7" id="KW-0812">Transmembrane</keyword>
<dbReference type="GO" id="GO:0046872">
    <property type="term" value="F:metal ion binding"/>
    <property type="evidence" value="ECO:0007669"/>
    <property type="project" value="UniProtKB-KW"/>
</dbReference>
<dbReference type="Proteomes" id="UP000193925">
    <property type="component" value="Chromosome AFERRI"/>
</dbReference>
<keyword evidence="7" id="KW-1133">Transmembrane helix</keyword>
<comment type="similarity">
    <text evidence="6">Belongs to the peptidase M48 family.</text>
</comment>
<evidence type="ECO:0000313" key="9">
    <source>
        <dbReference type="EMBL" id="CDQ12098.1"/>
    </source>
</evidence>
<dbReference type="GO" id="GO:0006508">
    <property type="term" value="P:proteolysis"/>
    <property type="evidence" value="ECO:0007669"/>
    <property type="project" value="UniProtKB-KW"/>
</dbReference>
<proteinExistence type="inferred from homology"/>
<evidence type="ECO:0000256" key="6">
    <source>
        <dbReference type="RuleBase" id="RU003983"/>
    </source>
</evidence>
<keyword evidence="3 6" id="KW-0378">Hydrolase</keyword>
<reference evidence="10 11" key="3">
    <citation type="submission" date="2017-03" db="EMBL/GenBank/DDBJ databases">
        <authorList>
            <person name="Regsiter A."/>
            <person name="William W."/>
        </authorList>
    </citation>
    <scope>NUCLEOTIDE SEQUENCE [LARGE SCALE GENOMIC DNA]</scope>
    <source>
        <strain evidence="10">PRJEB5721</strain>
    </source>
</reference>
<dbReference type="InterPro" id="IPR001915">
    <property type="entry name" value="Peptidase_M48"/>
</dbReference>
<feature type="domain" description="Peptidase M48" evidence="8">
    <location>
        <begin position="185"/>
        <end position="289"/>
    </location>
</feature>